<dbReference type="AlphaFoldDB" id="A0A0E9XUY5"/>
<sequence length="24" mass="2850">MHCFEGIFYPEVSKMLTNLKEMTT</sequence>
<protein>
    <submittedName>
        <fullName evidence="1">Uncharacterized protein</fullName>
    </submittedName>
</protein>
<name>A0A0E9XUY5_ANGAN</name>
<reference evidence="1" key="2">
    <citation type="journal article" date="2015" name="Fish Shellfish Immunol.">
        <title>Early steps in the European eel (Anguilla anguilla)-Vibrio vulnificus interaction in the gills: Role of the RtxA13 toxin.</title>
        <authorList>
            <person name="Callol A."/>
            <person name="Pajuelo D."/>
            <person name="Ebbesson L."/>
            <person name="Teles M."/>
            <person name="MacKenzie S."/>
            <person name="Amaro C."/>
        </authorList>
    </citation>
    <scope>NUCLEOTIDE SEQUENCE</scope>
</reference>
<organism evidence="1">
    <name type="scientific">Anguilla anguilla</name>
    <name type="common">European freshwater eel</name>
    <name type="synonym">Muraena anguilla</name>
    <dbReference type="NCBI Taxonomy" id="7936"/>
    <lineage>
        <taxon>Eukaryota</taxon>
        <taxon>Metazoa</taxon>
        <taxon>Chordata</taxon>
        <taxon>Craniata</taxon>
        <taxon>Vertebrata</taxon>
        <taxon>Euteleostomi</taxon>
        <taxon>Actinopterygii</taxon>
        <taxon>Neopterygii</taxon>
        <taxon>Teleostei</taxon>
        <taxon>Anguilliformes</taxon>
        <taxon>Anguillidae</taxon>
        <taxon>Anguilla</taxon>
    </lineage>
</organism>
<reference evidence="1" key="1">
    <citation type="submission" date="2014-11" db="EMBL/GenBank/DDBJ databases">
        <authorList>
            <person name="Amaro Gonzalez C."/>
        </authorList>
    </citation>
    <scope>NUCLEOTIDE SEQUENCE</scope>
</reference>
<accession>A0A0E9XUY5</accession>
<proteinExistence type="predicted"/>
<evidence type="ECO:0000313" key="1">
    <source>
        <dbReference type="EMBL" id="JAI06538.1"/>
    </source>
</evidence>
<dbReference type="EMBL" id="GBXM01002040">
    <property type="protein sequence ID" value="JAI06538.1"/>
    <property type="molecule type" value="Transcribed_RNA"/>
</dbReference>